<gene>
    <name evidence="1" type="ORF">APZ42_027157</name>
</gene>
<organism evidence="1 2">
    <name type="scientific">Daphnia magna</name>
    <dbReference type="NCBI Taxonomy" id="35525"/>
    <lineage>
        <taxon>Eukaryota</taxon>
        <taxon>Metazoa</taxon>
        <taxon>Ecdysozoa</taxon>
        <taxon>Arthropoda</taxon>
        <taxon>Crustacea</taxon>
        <taxon>Branchiopoda</taxon>
        <taxon>Diplostraca</taxon>
        <taxon>Cladocera</taxon>
        <taxon>Anomopoda</taxon>
        <taxon>Daphniidae</taxon>
        <taxon>Daphnia</taxon>
    </lineage>
</organism>
<dbReference type="Proteomes" id="UP000076858">
    <property type="component" value="Unassembled WGS sequence"/>
</dbReference>
<keyword evidence="2" id="KW-1185">Reference proteome</keyword>
<reference evidence="1 2" key="1">
    <citation type="submission" date="2016-03" db="EMBL/GenBank/DDBJ databases">
        <title>EvidentialGene: Evidence-directed Construction of Genes on Genomes.</title>
        <authorList>
            <person name="Gilbert D.G."/>
            <person name="Choi J.-H."/>
            <person name="Mockaitis K."/>
            <person name="Colbourne J."/>
            <person name="Pfrender M."/>
        </authorList>
    </citation>
    <scope>NUCLEOTIDE SEQUENCE [LARGE SCALE GENOMIC DNA]</scope>
    <source>
        <strain evidence="1 2">Xinb3</strain>
        <tissue evidence="1">Complete organism</tissue>
    </source>
</reference>
<name>A0A164RB32_9CRUS</name>
<evidence type="ECO:0000313" key="2">
    <source>
        <dbReference type="Proteomes" id="UP000076858"/>
    </source>
</evidence>
<accession>A0A164RB32</accession>
<protein>
    <submittedName>
        <fullName evidence="1">Uncharacterized protein</fullName>
    </submittedName>
</protein>
<comment type="caution">
    <text evidence="1">The sequence shown here is derived from an EMBL/GenBank/DDBJ whole genome shotgun (WGS) entry which is preliminary data.</text>
</comment>
<proteinExistence type="predicted"/>
<sequence>MKNKFLNRSKTADMAGPIHPDIVLSPSMLLNAMQSVGVGRTHHSPINTHRENSLSGCLLATRKYKQAPLQLLSSLY</sequence>
<evidence type="ECO:0000313" key="1">
    <source>
        <dbReference type="EMBL" id="KZS08491.1"/>
    </source>
</evidence>
<dbReference type="AlphaFoldDB" id="A0A164RB32"/>
<dbReference type="EMBL" id="LRGB01002190">
    <property type="protein sequence ID" value="KZS08491.1"/>
    <property type="molecule type" value="Genomic_DNA"/>
</dbReference>